<dbReference type="GO" id="GO:0000166">
    <property type="term" value="F:nucleotide binding"/>
    <property type="evidence" value="ECO:0007669"/>
    <property type="project" value="UniProtKB-KW"/>
</dbReference>
<keyword evidence="7" id="KW-0328">Glycosyltransferase</keyword>
<evidence type="ECO:0000256" key="3">
    <source>
        <dbReference type="ARBA" id="ARBA00004922"/>
    </source>
</evidence>
<evidence type="ECO:0000256" key="18">
    <source>
        <dbReference type="ARBA" id="ARBA00040898"/>
    </source>
</evidence>
<keyword evidence="12" id="KW-0735">Signal-anchor</keyword>
<keyword evidence="13 21" id="KW-1133">Transmembrane helix</keyword>
<comment type="caution">
    <text evidence="23">The sequence shown here is derived from an EMBL/GenBank/DDBJ whole genome shotgun (WGS) entry which is preliminary data.</text>
</comment>
<keyword evidence="15" id="KW-1015">Disulfide bond</keyword>
<comment type="similarity">
    <text evidence="4">Belongs to the glycosyltransferase 31 family. Beta3-Gal-T subfamily.</text>
</comment>
<reference evidence="23" key="2">
    <citation type="submission" date="2023-04" db="EMBL/GenBank/DDBJ databases">
        <authorList>
            <person name="Bu L."/>
            <person name="Lu L."/>
            <person name="Laidemitt M.R."/>
            <person name="Zhang S.M."/>
            <person name="Mutuku M."/>
            <person name="Mkoji G."/>
            <person name="Steinauer M."/>
            <person name="Loker E.S."/>
        </authorList>
    </citation>
    <scope>NUCLEOTIDE SEQUENCE</scope>
    <source>
        <strain evidence="23">KasaAsao</strain>
        <tissue evidence="23">Whole Snail</tissue>
    </source>
</reference>
<feature type="region of interest" description="Disordered" evidence="20">
    <location>
        <begin position="343"/>
        <end position="382"/>
    </location>
</feature>
<comment type="subunit">
    <text evidence="5">Homodimer; disulfide-linked.</text>
</comment>
<dbReference type="GO" id="GO:0030145">
    <property type="term" value="F:manganese ion binding"/>
    <property type="evidence" value="ECO:0007669"/>
    <property type="project" value="UniProtKB-ARBA"/>
</dbReference>
<evidence type="ECO:0000256" key="7">
    <source>
        <dbReference type="ARBA" id="ARBA00022676"/>
    </source>
</evidence>
<accession>A0AAD8F256</accession>
<comment type="function">
    <text evidence="19">Glycosyltransferase that generates the core 1 O-glycan Gal-beta1-3GalNAc-alpha1-Ser/Thr (T antigen), which is a precursor for many extended O-glycans in glycoproteins.</text>
</comment>
<keyword evidence="10" id="KW-0479">Metal-binding</keyword>
<dbReference type="AlphaFoldDB" id="A0AAD8F256"/>
<evidence type="ECO:0000256" key="12">
    <source>
        <dbReference type="ARBA" id="ARBA00022968"/>
    </source>
</evidence>
<keyword evidence="11" id="KW-0547">Nucleotide-binding</keyword>
<dbReference type="PANTHER" id="PTHR23033">
    <property type="entry name" value="BETA1,3-GALACTOSYLTRANSFERASE"/>
    <property type="match status" value="1"/>
</dbReference>
<organism evidence="23 24">
    <name type="scientific">Biomphalaria pfeifferi</name>
    <name type="common">Bloodfluke planorb</name>
    <name type="synonym">Freshwater snail</name>
    <dbReference type="NCBI Taxonomy" id="112525"/>
    <lineage>
        <taxon>Eukaryota</taxon>
        <taxon>Metazoa</taxon>
        <taxon>Spiralia</taxon>
        <taxon>Lophotrochozoa</taxon>
        <taxon>Mollusca</taxon>
        <taxon>Gastropoda</taxon>
        <taxon>Heterobranchia</taxon>
        <taxon>Euthyneura</taxon>
        <taxon>Panpulmonata</taxon>
        <taxon>Hygrophila</taxon>
        <taxon>Lymnaeoidea</taxon>
        <taxon>Planorbidae</taxon>
        <taxon>Biomphalaria</taxon>
    </lineage>
</organism>
<evidence type="ECO:0000259" key="22">
    <source>
        <dbReference type="Pfam" id="PF02434"/>
    </source>
</evidence>
<keyword evidence="17" id="KW-0464">Manganese</keyword>
<evidence type="ECO:0000256" key="4">
    <source>
        <dbReference type="ARBA" id="ARBA00006462"/>
    </source>
</evidence>
<comment type="subcellular location">
    <subcellularLocation>
        <location evidence="2">Membrane</location>
        <topology evidence="2">Single-pass type II membrane protein</topology>
    </subcellularLocation>
</comment>
<evidence type="ECO:0000256" key="14">
    <source>
        <dbReference type="ARBA" id="ARBA00023136"/>
    </source>
</evidence>
<gene>
    <name evidence="23" type="ORF">Bpfe_021562</name>
</gene>
<dbReference type="InterPro" id="IPR003378">
    <property type="entry name" value="Fringe-like_glycosylTrfase"/>
</dbReference>
<evidence type="ECO:0000256" key="8">
    <source>
        <dbReference type="ARBA" id="ARBA00022679"/>
    </source>
</evidence>
<dbReference type="PANTHER" id="PTHR23033:SF14">
    <property type="entry name" value="GLYCOPROTEIN-N-ACETYLGALACTOSAMINE 3-BETA-GALACTOSYLTRANSFERASE 1-RELATED"/>
    <property type="match status" value="1"/>
</dbReference>
<feature type="region of interest" description="Disordered" evidence="20">
    <location>
        <begin position="41"/>
        <end position="65"/>
    </location>
</feature>
<keyword evidence="24" id="KW-1185">Reference proteome</keyword>
<evidence type="ECO:0000256" key="10">
    <source>
        <dbReference type="ARBA" id="ARBA00022723"/>
    </source>
</evidence>
<keyword evidence="9 21" id="KW-0812">Transmembrane</keyword>
<evidence type="ECO:0000256" key="9">
    <source>
        <dbReference type="ARBA" id="ARBA00022692"/>
    </source>
</evidence>
<dbReference type="InterPro" id="IPR026050">
    <property type="entry name" value="C1GALT1/C1GALT1_chp1"/>
</dbReference>
<evidence type="ECO:0000256" key="17">
    <source>
        <dbReference type="ARBA" id="ARBA00023211"/>
    </source>
</evidence>
<dbReference type="Proteomes" id="UP001233172">
    <property type="component" value="Unassembled WGS sequence"/>
</dbReference>
<evidence type="ECO:0000256" key="16">
    <source>
        <dbReference type="ARBA" id="ARBA00023180"/>
    </source>
</evidence>
<evidence type="ECO:0000256" key="5">
    <source>
        <dbReference type="ARBA" id="ARBA00011748"/>
    </source>
</evidence>
<name>A0AAD8F256_BIOPF</name>
<feature type="transmembrane region" description="Helical" evidence="21">
    <location>
        <begin position="12"/>
        <end position="30"/>
    </location>
</feature>
<dbReference type="GO" id="GO:0016020">
    <property type="term" value="C:membrane"/>
    <property type="evidence" value="ECO:0007669"/>
    <property type="project" value="UniProtKB-SubCell"/>
</dbReference>
<dbReference type="EMBL" id="JASAOG010000131">
    <property type="protein sequence ID" value="KAK0048977.1"/>
    <property type="molecule type" value="Genomic_DNA"/>
</dbReference>
<evidence type="ECO:0000256" key="15">
    <source>
        <dbReference type="ARBA" id="ARBA00023157"/>
    </source>
</evidence>
<feature type="compositionally biased region" description="Basic and acidic residues" evidence="20">
    <location>
        <begin position="345"/>
        <end position="376"/>
    </location>
</feature>
<reference evidence="23" key="1">
    <citation type="journal article" date="2023" name="PLoS Negl. Trop. Dis.">
        <title>A genome sequence for Biomphalaria pfeifferi, the major vector snail for the human-infecting parasite Schistosoma mansoni.</title>
        <authorList>
            <person name="Bu L."/>
            <person name="Lu L."/>
            <person name="Laidemitt M.R."/>
            <person name="Zhang S.M."/>
            <person name="Mutuku M."/>
            <person name="Mkoji G."/>
            <person name="Steinauer M."/>
            <person name="Loker E.S."/>
        </authorList>
    </citation>
    <scope>NUCLEOTIDE SEQUENCE</scope>
    <source>
        <strain evidence="23">KasaAsao</strain>
    </source>
</reference>
<evidence type="ECO:0000256" key="1">
    <source>
        <dbReference type="ARBA" id="ARBA00001936"/>
    </source>
</evidence>
<evidence type="ECO:0000256" key="6">
    <source>
        <dbReference type="ARBA" id="ARBA00012557"/>
    </source>
</evidence>
<dbReference type="Gene3D" id="3.90.550.50">
    <property type="match status" value="1"/>
</dbReference>
<comment type="pathway">
    <text evidence="3">Protein modification; protein glycosylation.</text>
</comment>
<evidence type="ECO:0000313" key="23">
    <source>
        <dbReference type="EMBL" id="KAK0048977.1"/>
    </source>
</evidence>
<evidence type="ECO:0000256" key="19">
    <source>
        <dbReference type="ARBA" id="ARBA00059245"/>
    </source>
</evidence>
<dbReference type="Pfam" id="PF02434">
    <property type="entry name" value="Fringe"/>
    <property type="match status" value="1"/>
</dbReference>
<evidence type="ECO:0000256" key="13">
    <source>
        <dbReference type="ARBA" id="ARBA00022989"/>
    </source>
</evidence>
<comment type="cofactor">
    <cofactor evidence="1">
        <name>Mn(2+)</name>
        <dbReference type="ChEBI" id="CHEBI:29035"/>
    </cofactor>
</comment>
<evidence type="ECO:0000256" key="21">
    <source>
        <dbReference type="SAM" id="Phobius"/>
    </source>
</evidence>
<proteinExistence type="inferred from homology"/>
<evidence type="ECO:0000256" key="11">
    <source>
        <dbReference type="ARBA" id="ARBA00022741"/>
    </source>
</evidence>
<dbReference type="EC" id="2.4.1.122" evidence="6"/>
<protein>
    <recommendedName>
        <fullName evidence="18">Glycoprotein-N-acetylgalactosamine 3-beta-galactosyltransferase 1</fullName>
        <ecNumber evidence="6">2.4.1.122</ecNumber>
    </recommendedName>
</protein>
<keyword evidence="8" id="KW-0808">Transferase</keyword>
<feature type="domain" description="Fringe-like glycosyltransferase" evidence="22">
    <location>
        <begin position="103"/>
        <end position="261"/>
    </location>
</feature>
<keyword evidence="16" id="KW-0325">Glycoprotein</keyword>
<evidence type="ECO:0000256" key="2">
    <source>
        <dbReference type="ARBA" id="ARBA00004606"/>
    </source>
</evidence>
<keyword evidence="14 21" id="KW-0472">Membrane</keyword>
<evidence type="ECO:0000256" key="20">
    <source>
        <dbReference type="SAM" id="MobiDB-lite"/>
    </source>
</evidence>
<dbReference type="FunFam" id="3.90.550.50:FF:000017">
    <property type="entry name" value="Glycoprotein-N-acetylgalactosamine 3-beta-galactosyltransferase 1"/>
    <property type="match status" value="1"/>
</dbReference>
<evidence type="ECO:0000313" key="24">
    <source>
        <dbReference type="Proteomes" id="UP001233172"/>
    </source>
</evidence>
<sequence>MAPISHYIGKTSLTTLAIGIAIGITVSNIVKFSSPQKRHFSSSGYIPESPHSHGENDFVEGPDDSLSWHDEHSHSHKFENDSVARQLFKKVRVLCWVMTNPNNIHTKARHVKATWGKRCNVLLFMSSKADRDLPAFALNVQEGRDNLWAKTKEAFKLIHSKYLENADWFIKCDDDTFLVLENLRYFLQDKSPSEPVYYGRKFKPIVQQGYMSGGAGYVLSKESLVRLVTQGIGHKEDCRADSGGAEDVEMGKCLQSINVQAGDSRDELGRERFHPFVPEHHLIPDILPPDMWYWSYNFYPAKQGQECCSDYAISFHYVPPNMMYVLEYLVYHLKPYGITSGYGSTEEHDHGSSHKGTDAMKPEGKGMEDKEDEKTKHLSSPD</sequence>
<dbReference type="GO" id="GO:0016263">
    <property type="term" value="F:glycoprotein-N-acetylgalactosamine 3-beta-galactosyltransferase activity"/>
    <property type="evidence" value="ECO:0007669"/>
    <property type="project" value="UniProtKB-EC"/>
</dbReference>